<feature type="compositionally biased region" description="Basic and acidic residues" evidence="1">
    <location>
        <begin position="396"/>
        <end position="411"/>
    </location>
</feature>
<dbReference type="OrthoDB" id="10676348at2759"/>
<evidence type="ECO:0000256" key="1">
    <source>
        <dbReference type="SAM" id="MobiDB-lite"/>
    </source>
</evidence>
<feature type="compositionally biased region" description="Low complexity" evidence="1">
    <location>
        <begin position="178"/>
        <end position="195"/>
    </location>
</feature>
<dbReference type="HOGENOM" id="CLU_669472_0_0_1"/>
<evidence type="ECO:0000313" key="3">
    <source>
        <dbReference type="EnsemblMetazoa" id="CapteP206982"/>
    </source>
</evidence>
<dbReference type="EMBL" id="AMQN01001035">
    <property type="status" value="NOT_ANNOTATED_CDS"/>
    <property type="molecule type" value="Genomic_DNA"/>
</dbReference>
<protein>
    <submittedName>
        <fullName evidence="2 3">Uncharacterized protein</fullName>
    </submittedName>
</protein>
<proteinExistence type="predicted"/>
<reference evidence="3" key="3">
    <citation type="submission" date="2015-06" db="UniProtKB">
        <authorList>
            <consortium name="EnsemblMetazoa"/>
        </authorList>
    </citation>
    <scope>IDENTIFICATION</scope>
</reference>
<feature type="region of interest" description="Disordered" evidence="1">
    <location>
        <begin position="306"/>
        <end position="411"/>
    </location>
</feature>
<dbReference type="AlphaFoldDB" id="R7URS1"/>
<sequence>MERDRPRPVPRPHHHRGRRLNPKQSRRYSSSDGEDQCAGCPDCRGARSTLPGRTSPHPNSGNSLDGHPASHGRRSAGRLGGALMLHHEPSFCVCAQYACAYTVVLYLAEHDILGMQDNSDRRLANSGLTPDEHHISPIENLDHTISRLYSYLSGSEGDAETDHSLTPLKAQEQWTREPSPSASSISSRCSSVCSADDIDEEDEEDDVPAASPLPRLNMDSTLSSIRSGENFYAKINDTSTLPMPPIPPPPLEVAPGPAVPPRRNTGKRLASSGTQTLERQRRSHLAHPDEDEFEPQFIVQASDGSVFVPSGRHTPPTVSPPSVPTFPRTVPRTASLPQPPPPPVSQRTPTPDGMGSNRGFGTIPREPINAPPHVNTPLMATEIPVQNAVPPSTSTDRIKNQLKEMDETWTR</sequence>
<feature type="compositionally biased region" description="Low complexity" evidence="1">
    <location>
        <begin position="325"/>
        <end position="336"/>
    </location>
</feature>
<dbReference type="EMBL" id="KB298688">
    <property type="protein sequence ID" value="ELU08905.1"/>
    <property type="molecule type" value="Genomic_DNA"/>
</dbReference>
<dbReference type="EnsemblMetazoa" id="CapteT206982">
    <property type="protein sequence ID" value="CapteP206982"/>
    <property type="gene ID" value="CapteG206982"/>
</dbReference>
<reference evidence="4" key="1">
    <citation type="submission" date="2012-12" db="EMBL/GenBank/DDBJ databases">
        <authorList>
            <person name="Hellsten U."/>
            <person name="Grimwood J."/>
            <person name="Chapman J.A."/>
            <person name="Shapiro H."/>
            <person name="Aerts A."/>
            <person name="Otillar R.P."/>
            <person name="Terry A.Y."/>
            <person name="Boore J.L."/>
            <person name="Simakov O."/>
            <person name="Marletaz F."/>
            <person name="Cho S.-J."/>
            <person name="Edsinger-Gonzales E."/>
            <person name="Havlak P."/>
            <person name="Kuo D.-H."/>
            <person name="Larsson T."/>
            <person name="Lv J."/>
            <person name="Arendt D."/>
            <person name="Savage R."/>
            <person name="Osoegawa K."/>
            <person name="de Jong P."/>
            <person name="Lindberg D.R."/>
            <person name="Seaver E.C."/>
            <person name="Weisblat D.A."/>
            <person name="Putnam N.H."/>
            <person name="Grigoriev I.V."/>
            <person name="Rokhsar D.S."/>
        </authorList>
    </citation>
    <scope>NUCLEOTIDE SEQUENCE</scope>
    <source>
        <strain evidence="4">I ESC-2004</strain>
    </source>
</reference>
<gene>
    <name evidence="2" type="ORF">CAPTEDRAFT_206982</name>
</gene>
<dbReference type="Proteomes" id="UP000014760">
    <property type="component" value="Unassembled WGS sequence"/>
</dbReference>
<organism evidence="2">
    <name type="scientific">Capitella teleta</name>
    <name type="common">Polychaete worm</name>
    <dbReference type="NCBI Taxonomy" id="283909"/>
    <lineage>
        <taxon>Eukaryota</taxon>
        <taxon>Metazoa</taxon>
        <taxon>Spiralia</taxon>
        <taxon>Lophotrochozoa</taxon>
        <taxon>Annelida</taxon>
        <taxon>Polychaeta</taxon>
        <taxon>Sedentaria</taxon>
        <taxon>Scolecida</taxon>
        <taxon>Capitellidae</taxon>
        <taxon>Capitella</taxon>
    </lineage>
</organism>
<accession>R7URS1</accession>
<name>R7URS1_CAPTE</name>
<reference evidence="2 4" key="2">
    <citation type="journal article" date="2013" name="Nature">
        <title>Insights into bilaterian evolution from three spiralian genomes.</title>
        <authorList>
            <person name="Simakov O."/>
            <person name="Marletaz F."/>
            <person name="Cho S.J."/>
            <person name="Edsinger-Gonzales E."/>
            <person name="Havlak P."/>
            <person name="Hellsten U."/>
            <person name="Kuo D.H."/>
            <person name="Larsson T."/>
            <person name="Lv J."/>
            <person name="Arendt D."/>
            <person name="Savage R."/>
            <person name="Osoegawa K."/>
            <person name="de Jong P."/>
            <person name="Grimwood J."/>
            <person name="Chapman J.A."/>
            <person name="Shapiro H."/>
            <person name="Aerts A."/>
            <person name="Otillar R.P."/>
            <person name="Terry A.Y."/>
            <person name="Boore J.L."/>
            <person name="Grigoriev I.V."/>
            <person name="Lindberg D.R."/>
            <person name="Seaver E.C."/>
            <person name="Weisblat D.A."/>
            <person name="Putnam N.H."/>
            <person name="Rokhsar D.S."/>
        </authorList>
    </citation>
    <scope>NUCLEOTIDE SEQUENCE</scope>
    <source>
        <strain evidence="2 4">I ESC-2004</strain>
    </source>
</reference>
<feature type="compositionally biased region" description="Acidic residues" evidence="1">
    <location>
        <begin position="196"/>
        <end position="207"/>
    </location>
</feature>
<feature type="compositionally biased region" description="Basic residues" evidence="1">
    <location>
        <begin position="8"/>
        <end position="26"/>
    </location>
</feature>
<feature type="region of interest" description="Disordered" evidence="1">
    <location>
        <begin position="1"/>
        <end position="75"/>
    </location>
</feature>
<dbReference type="OMA" id="DIHKGIR"/>
<evidence type="ECO:0000313" key="4">
    <source>
        <dbReference type="Proteomes" id="UP000014760"/>
    </source>
</evidence>
<feature type="region of interest" description="Disordered" evidence="1">
    <location>
        <begin position="171"/>
        <end position="221"/>
    </location>
</feature>
<keyword evidence="4" id="KW-1185">Reference proteome</keyword>
<feature type="region of interest" description="Disordered" evidence="1">
    <location>
        <begin position="255"/>
        <end position="293"/>
    </location>
</feature>
<evidence type="ECO:0000313" key="2">
    <source>
        <dbReference type="EMBL" id="ELU08905.1"/>
    </source>
</evidence>